<evidence type="ECO:0000259" key="1">
    <source>
        <dbReference type="Pfam" id="PF00501"/>
    </source>
</evidence>
<dbReference type="AlphaFoldDB" id="A8N5E4"/>
<dbReference type="VEuPathDB" id="FungiDB:CC1G_04522"/>
<dbReference type="InterPro" id="IPR045851">
    <property type="entry name" value="AMP-bd_C_sf"/>
</dbReference>
<organism evidence="2 3">
    <name type="scientific">Coprinopsis cinerea (strain Okayama-7 / 130 / ATCC MYA-4618 / FGSC 9003)</name>
    <name type="common">Inky cap fungus</name>
    <name type="synonym">Hormographiella aspergillata</name>
    <dbReference type="NCBI Taxonomy" id="240176"/>
    <lineage>
        <taxon>Eukaryota</taxon>
        <taxon>Fungi</taxon>
        <taxon>Dikarya</taxon>
        <taxon>Basidiomycota</taxon>
        <taxon>Agaricomycotina</taxon>
        <taxon>Agaricomycetes</taxon>
        <taxon>Agaricomycetidae</taxon>
        <taxon>Agaricales</taxon>
        <taxon>Agaricineae</taxon>
        <taxon>Psathyrellaceae</taxon>
        <taxon>Coprinopsis</taxon>
    </lineage>
</organism>
<protein>
    <submittedName>
        <fullName evidence="2">Acetoacetyl-CoA synthetase</fullName>
    </submittedName>
</protein>
<dbReference type="PANTHER" id="PTHR42921">
    <property type="entry name" value="ACETOACETYL-COA SYNTHETASE"/>
    <property type="match status" value="1"/>
</dbReference>
<dbReference type="PANTHER" id="PTHR42921:SF4">
    <property type="entry name" value="ACETOACETYL-COA SYNTHASE (AFU_ORTHOLOGUE AFUA_8G04770)"/>
    <property type="match status" value="1"/>
</dbReference>
<dbReference type="RefSeq" id="XP_001830089.2">
    <property type="nucleotide sequence ID" value="XM_001830037.2"/>
</dbReference>
<keyword evidence="3" id="KW-1185">Reference proteome</keyword>
<dbReference type="OMA" id="TGWIMYM"/>
<dbReference type="InterPro" id="IPR042099">
    <property type="entry name" value="ANL_N_sf"/>
</dbReference>
<comment type="caution">
    <text evidence="2">The sequence shown here is derived from an EMBL/GenBank/DDBJ whole genome shotgun (WGS) entry which is preliminary data.</text>
</comment>
<dbReference type="PROSITE" id="PS00455">
    <property type="entry name" value="AMP_BINDING"/>
    <property type="match status" value="1"/>
</dbReference>
<reference evidence="2 3" key="1">
    <citation type="journal article" date="2010" name="Proc. Natl. Acad. Sci. U.S.A.">
        <title>Insights into evolution of multicellular fungi from the assembled chromosomes of the mushroom Coprinopsis cinerea (Coprinus cinereus).</title>
        <authorList>
            <person name="Stajich J.E."/>
            <person name="Wilke S.K."/>
            <person name="Ahren D."/>
            <person name="Au C.H."/>
            <person name="Birren B.W."/>
            <person name="Borodovsky M."/>
            <person name="Burns C."/>
            <person name="Canback B."/>
            <person name="Casselton L.A."/>
            <person name="Cheng C.K."/>
            <person name="Deng J."/>
            <person name="Dietrich F.S."/>
            <person name="Fargo D.C."/>
            <person name="Farman M.L."/>
            <person name="Gathman A.C."/>
            <person name="Goldberg J."/>
            <person name="Guigo R."/>
            <person name="Hoegger P.J."/>
            <person name="Hooker J.B."/>
            <person name="Huggins A."/>
            <person name="James T.Y."/>
            <person name="Kamada T."/>
            <person name="Kilaru S."/>
            <person name="Kodira C."/>
            <person name="Kues U."/>
            <person name="Kupfer D."/>
            <person name="Kwan H.S."/>
            <person name="Lomsadze A."/>
            <person name="Li W."/>
            <person name="Lilly W.W."/>
            <person name="Ma L.J."/>
            <person name="Mackey A.J."/>
            <person name="Manning G."/>
            <person name="Martin F."/>
            <person name="Muraguchi H."/>
            <person name="Natvig D.O."/>
            <person name="Palmerini H."/>
            <person name="Ramesh M.A."/>
            <person name="Rehmeyer C.J."/>
            <person name="Roe B.A."/>
            <person name="Shenoy N."/>
            <person name="Stanke M."/>
            <person name="Ter-Hovhannisyan V."/>
            <person name="Tunlid A."/>
            <person name="Velagapudi R."/>
            <person name="Vision T.J."/>
            <person name="Zeng Q."/>
            <person name="Zolan M.E."/>
            <person name="Pukkila P.J."/>
        </authorList>
    </citation>
    <scope>NUCLEOTIDE SEQUENCE [LARGE SCALE GENOMIC DNA]</scope>
    <source>
        <strain evidence="3">Okayama-7 / 130 / ATCC MYA-4618 / FGSC 9003</strain>
    </source>
</reference>
<dbReference type="InParanoid" id="A8N5E4"/>
<dbReference type="NCBIfam" id="NF002937">
    <property type="entry name" value="PRK03584.1"/>
    <property type="match status" value="1"/>
</dbReference>
<sequence>MTDANSYFAQSRLIWSPQRPALTSVEAFRRYVNRKHGLKLENYHDLHRYSVQDYSFWLDLWEHLGIVSSVPPDPNHIIDHRLLPQTPIWFPNARLNYAENLLTRRDDGIAITEAGENGVVKDYSYRELYRRVQELAAALRANGLKVGDRVAGACSTWELYDLVLKERTAIVTNSINAIVIALAVASIGGIFSSTATDMGTQGILDRYRQIQPKFVFAESEAFYAGKTVDMLPKVKEVVEDLKNHGLQHSVLLPSRITGKELRLTGVSNCPGIQRADEDAISSTLSEFVRTGGKAPLVFEQLPFSTPLFILYSSGTSGKPKCIVHSAGGVLLQTKKEIVLALDGNRDDTYFQYTTTGWMMWNLMLSGLSVGCRVVLYDGSPFHPNVETYLKFINDQGVSIFGTSPRFLAEVQGRGIDPPKPLTHPKMPHRHTHTESLGHFETLKTLSSTGAVLTPPMFEWTQKAFGGKFHLVSTSGGTDICTAFVTGAPSLPVYAGEIQAKSLGMKVEVFDPSGNNMEHTGHPGEMVCTRPHVSLPVGFWNDEGGKKFMDAYFGVYPGVWRQGDFMVVNPETKGIMILGRSDGVLNPSGIRFGSAEIYTVLESFASEIDDSLCVGQRRPHDKDERVILFLKLRPGKKLTAKLVGEVKASIRKALSARHVPAYIFEIEEIPYTVNGKKIEIAVKQIISGSNLQPSGTVANPDSLNLYYKYRDIEKVVGVAKAKL</sequence>
<dbReference type="GeneID" id="6006527"/>
<dbReference type="Gene3D" id="3.30.300.30">
    <property type="match status" value="1"/>
</dbReference>
<dbReference type="eggNOG" id="KOG1175">
    <property type="taxonomic scope" value="Eukaryota"/>
</dbReference>
<dbReference type="InterPro" id="IPR005914">
    <property type="entry name" value="Acac_CoA_synth"/>
</dbReference>
<proteinExistence type="predicted"/>
<dbReference type="Proteomes" id="UP000001861">
    <property type="component" value="Unassembled WGS sequence"/>
</dbReference>
<dbReference type="Pfam" id="PF00501">
    <property type="entry name" value="AMP-binding"/>
    <property type="match status" value="1"/>
</dbReference>
<evidence type="ECO:0000313" key="2">
    <source>
        <dbReference type="EMBL" id="EAU91754.2"/>
    </source>
</evidence>
<dbReference type="STRING" id="240176.A8N5E4"/>
<dbReference type="HOGENOM" id="CLU_000022_3_3_1"/>
<gene>
    <name evidence="2" type="ORF">CC1G_04522</name>
</gene>
<dbReference type="InterPro" id="IPR020845">
    <property type="entry name" value="AMP-binding_CS"/>
</dbReference>
<accession>A8N5E4</accession>
<dbReference type="NCBIfam" id="TIGR01217">
    <property type="entry name" value="ac_ac_CoA_syn"/>
    <property type="match status" value="1"/>
</dbReference>
<dbReference type="EMBL" id="AACS02000003">
    <property type="protein sequence ID" value="EAU91754.2"/>
    <property type="molecule type" value="Genomic_DNA"/>
</dbReference>
<dbReference type="OrthoDB" id="10253869at2759"/>
<dbReference type="KEGG" id="cci:CC1G_04522"/>
<evidence type="ECO:0000313" key="3">
    <source>
        <dbReference type="Proteomes" id="UP000001861"/>
    </source>
</evidence>
<dbReference type="Gene3D" id="3.40.50.12780">
    <property type="entry name" value="N-terminal domain of ligase-like"/>
    <property type="match status" value="1"/>
</dbReference>
<dbReference type="GO" id="GO:0006629">
    <property type="term" value="P:lipid metabolic process"/>
    <property type="evidence" value="ECO:0007669"/>
    <property type="project" value="InterPro"/>
</dbReference>
<feature type="domain" description="AMP-dependent synthetase/ligase" evidence="1">
    <location>
        <begin position="171"/>
        <end position="533"/>
    </location>
</feature>
<dbReference type="SUPFAM" id="SSF56801">
    <property type="entry name" value="Acetyl-CoA synthetase-like"/>
    <property type="match status" value="1"/>
</dbReference>
<dbReference type="GO" id="GO:0030729">
    <property type="term" value="F:acetoacetate-CoA ligase activity"/>
    <property type="evidence" value="ECO:0007669"/>
    <property type="project" value="InterPro"/>
</dbReference>
<dbReference type="InterPro" id="IPR000873">
    <property type="entry name" value="AMP-dep_synth/lig_dom"/>
</dbReference>
<name>A8N5E4_COPC7</name>